<accession>A0A919T5W6</accession>
<reference evidence="1" key="1">
    <citation type="submission" date="2021-03" db="EMBL/GenBank/DDBJ databases">
        <title>Whole genome shotgun sequence of Actinoplanes consettensis NBRC 14913.</title>
        <authorList>
            <person name="Komaki H."/>
            <person name="Tamura T."/>
        </authorList>
    </citation>
    <scope>NUCLEOTIDE SEQUENCE</scope>
    <source>
        <strain evidence="1">NBRC 14913</strain>
    </source>
</reference>
<protein>
    <submittedName>
        <fullName evidence="1">Uncharacterized protein</fullName>
    </submittedName>
</protein>
<evidence type="ECO:0000313" key="1">
    <source>
        <dbReference type="EMBL" id="GIM85506.1"/>
    </source>
</evidence>
<keyword evidence="2" id="KW-1185">Reference proteome</keyword>
<comment type="caution">
    <text evidence="1">The sequence shown here is derived from an EMBL/GenBank/DDBJ whole genome shotgun (WGS) entry which is preliminary data.</text>
</comment>
<gene>
    <name evidence="1" type="ORF">Aco04nite_96590</name>
</gene>
<evidence type="ECO:0000313" key="2">
    <source>
        <dbReference type="Proteomes" id="UP000680865"/>
    </source>
</evidence>
<dbReference type="RefSeq" id="WP_213003885.1">
    <property type="nucleotide sequence ID" value="NZ_BAAATW010000001.1"/>
</dbReference>
<name>A0A919T5W6_9ACTN</name>
<dbReference type="AlphaFoldDB" id="A0A919T5W6"/>
<sequence length="317" mass="33401">MAFLAVAMAGAFLIQPPRPHGGVGRAFALPPCFFTENPCTVRVVDPVEAPPDETAVVPVPIGLDTDGEECSANMVVATTMPVLSARFATTSITPVEVSFEYVALDLAPEEGADVITSGTTAGPGRTATLDFVPGTLRPGGSYRWRVSGAGDVGQGRPGWSGWCGFTVDPGAPDFSSVDDGDYETLVTLGLLPDRTYSIRLTGGQRQVAAAAIEALNRPDDLDDAIAHEEWQRDHWQRATEERLRVAALIRAANGPAVTLTGPQWAGVVTDLGSWAEILDEGADSEDGETIVDARPYRAASGLIEKKLAAVGTSGRRN</sequence>
<dbReference type="EMBL" id="BOQP01000088">
    <property type="protein sequence ID" value="GIM85506.1"/>
    <property type="molecule type" value="Genomic_DNA"/>
</dbReference>
<organism evidence="1 2">
    <name type="scientific">Winogradskya consettensis</name>
    <dbReference type="NCBI Taxonomy" id="113560"/>
    <lineage>
        <taxon>Bacteria</taxon>
        <taxon>Bacillati</taxon>
        <taxon>Actinomycetota</taxon>
        <taxon>Actinomycetes</taxon>
        <taxon>Micromonosporales</taxon>
        <taxon>Micromonosporaceae</taxon>
        <taxon>Winogradskya</taxon>
    </lineage>
</organism>
<proteinExistence type="predicted"/>
<dbReference type="Proteomes" id="UP000680865">
    <property type="component" value="Unassembled WGS sequence"/>
</dbReference>